<dbReference type="RefSeq" id="WP_017741585.1">
    <property type="nucleotide sequence ID" value="NZ_KQ976354.1"/>
</dbReference>
<evidence type="ECO:0000256" key="1">
    <source>
        <dbReference type="SAM" id="Phobius"/>
    </source>
</evidence>
<keyword evidence="1" id="KW-1133">Transmembrane helix</keyword>
<dbReference type="EMBL" id="ANNX02000023">
    <property type="protein sequence ID" value="KYC41205.1"/>
    <property type="molecule type" value="Genomic_DNA"/>
</dbReference>
<keyword evidence="3" id="KW-1185">Reference proteome</keyword>
<name>A0A139X967_9CYAN</name>
<dbReference type="OrthoDB" id="422905at2"/>
<protein>
    <submittedName>
        <fullName evidence="2">Uncharacterized protein</fullName>
    </submittedName>
</protein>
<sequence length="203" mass="23631">MNFFNNSVPPLRRKQATLENYHLQGFRQVNWQIGKIQLYSNFYTRLDQSFILWGLLIVPMFVTAQFLPVSWNLQAILWSILSIFGIAGMLYWTHYWVKQRQVCWILYCWVLLMLLGVVLTDLGVFLGWGEILLNLCPMWLGLCSLGYLCTGLAIHSRTLLFTSVIHLLGILILPYVAGWQFLLTGAVMFFCLFLLAELEWDHC</sequence>
<comment type="caution">
    <text evidence="2">The sequence shown here is derived from an EMBL/GenBank/DDBJ whole genome shotgun (WGS) entry which is preliminary data.</text>
</comment>
<feature type="transmembrane region" description="Helical" evidence="1">
    <location>
        <begin position="50"/>
        <end position="69"/>
    </location>
</feature>
<dbReference type="Proteomes" id="UP000076925">
    <property type="component" value="Unassembled WGS sequence"/>
</dbReference>
<gene>
    <name evidence="2" type="ORF">WA1_03720</name>
</gene>
<keyword evidence="1" id="KW-0812">Transmembrane</keyword>
<feature type="transmembrane region" description="Helical" evidence="1">
    <location>
        <begin position="104"/>
        <end position="125"/>
    </location>
</feature>
<keyword evidence="1" id="KW-0472">Membrane</keyword>
<reference evidence="2 3" key="1">
    <citation type="journal article" date="2013" name="Genome Biol. Evol.">
        <title>Genomes of Stigonematalean cyanobacteria (subsection V) and the evolution of oxygenic photosynthesis from prokaryotes to plastids.</title>
        <authorList>
            <person name="Dagan T."/>
            <person name="Roettger M."/>
            <person name="Stucken K."/>
            <person name="Landan G."/>
            <person name="Koch R."/>
            <person name="Major P."/>
            <person name="Gould S.B."/>
            <person name="Goremykin V.V."/>
            <person name="Rippka R."/>
            <person name="Tandeau de Marsac N."/>
            <person name="Gugger M."/>
            <person name="Lockhart P.J."/>
            <person name="Allen J.F."/>
            <person name="Brune I."/>
            <person name="Maus I."/>
            <person name="Puhler A."/>
            <person name="Martin W.F."/>
        </authorList>
    </citation>
    <scope>NUCLEOTIDE SEQUENCE [LARGE SCALE GENOMIC DNA]</scope>
    <source>
        <strain evidence="2 3">PCC 7110</strain>
    </source>
</reference>
<dbReference type="AlphaFoldDB" id="A0A139X967"/>
<feature type="transmembrane region" description="Helical" evidence="1">
    <location>
        <begin position="131"/>
        <end position="152"/>
    </location>
</feature>
<accession>A0A139X967</accession>
<feature type="transmembrane region" description="Helical" evidence="1">
    <location>
        <begin position="159"/>
        <end position="176"/>
    </location>
</feature>
<evidence type="ECO:0000313" key="2">
    <source>
        <dbReference type="EMBL" id="KYC41205.1"/>
    </source>
</evidence>
<organism evidence="2 3">
    <name type="scientific">Scytonema hofmannii PCC 7110</name>
    <dbReference type="NCBI Taxonomy" id="128403"/>
    <lineage>
        <taxon>Bacteria</taxon>
        <taxon>Bacillati</taxon>
        <taxon>Cyanobacteriota</taxon>
        <taxon>Cyanophyceae</taxon>
        <taxon>Nostocales</taxon>
        <taxon>Scytonemataceae</taxon>
        <taxon>Scytonema</taxon>
    </lineage>
</organism>
<evidence type="ECO:0000313" key="3">
    <source>
        <dbReference type="Proteomes" id="UP000076925"/>
    </source>
</evidence>
<proteinExistence type="predicted"/>
<feature type="transmembrane region" description="Helical" evidence="1">
    <location>
        <begin position="75"/>
        <end position="92"/>
    </location>
</feature>